<name>A0A5P2ARB1_STRVZ</name>
<organism evidence="1 2">
    <name type="scientific">Streptomyces venezuelae</name>
    <dbReference type="NCBI Taxonomy" id="54571"/>
    <lineage>
        <taxon>Bacteria</taxon>
        <taxon>Bacillati</taxon>
        <taxon>Actinomycetota</taxon>
        <taxon>Actinomycetes</taxon>
        <taxon>Kitasatosporales</taxon>
        <taxon>Streptomycetaceae</taxon>
        <taxon>Streptomyces</taxon>
    </lineage>
</organism>
<gene>
    <name evidence="1" type="ORF">DEJ46_17655</name>
</gene>
<reference evidence="1 2" key="1">
    <citation type="submission" date="2018-05" db="EMBL/GenBank/DDBJ databases">
        <title>Streptomyces venezuelae.</title>
        <authorList>
            <person name="Kim W."/>
            <person name="Lee N."/>
            <person name="Cho B.-K."/>
        </authorList>
    </citation>
    <scope>NUCLEOTIDE SEQUENCE [LARGE SCALE GENOMIC DNA]</scope>
    <source>
        <strain evidence="1 2">ATCC 15068</strain>
    </source>
</reference>
<dbReference type="Proteomes" id="UP000324106">
    <property type="component" value="Chromosome"/>
</dbReference>
<sequence>MLRVGGPLVKAKAIEGLTGTEQQLRDVAVAVEWFYGSPLVAASEADRRAACVYRNMVTERNDALGTANQAAYRR</sequence>
<dbReference type="EMBL" id="CP029194">
    <property type="protein sequence ID" value="QES20723.1"/>
    <property type="molecule type" value="Genomic_DNA"/>
</dbReference>
<protein>
    <submittedName>
        <fullName evidence="1">Uncharacterized protein</fullName>
    </submittedName>
</protein>
<evidence type="ECO:0000313" key="1">
    <source>
        <dbReference type="EMBL" id="QES20723.1"/>
    </source>
</evidence>
<accession>A0A5P2ARB1</accession>
<proteinExistence type="predicted"/>
<dbReference type="AlphaFoldDB" id="A0A5P2ARB1"/>
<evidence type="ECO:0000313" key="2">
    <source>
        <dbReference type="Proteomes" id="UP000324106"/>
    </source>
</evidence>